<feature type="chain" id="PRO_5034475138" description="Calcitonin" evidence="7">
    <location>
        <begin position="22"/>
        <end position="127"/>
    </location>
</feature>
<sequence>MGFQKFSLFLALSTLLTACIGFASLPRSTLESIPELATLSEEQLRYLLAALVQDYVQMKAGNPAQGLETEGYSLDTYMQDKYMQDNNKFDTFPQTVTGAGGPGKKWDMASNLERDQCPHFGIPQQGH</sequence>
<dbReference type="PANTHER" id="PTHR10505">
    <property type="entry name" value="CALCITONIN-RELATED"/>
    <property type="match status" value="1"/>
</dbReference>
<dbReference type="Pfam" id="PF00214">
    <property type="entry name" value="Calc_CGRP_IAPP"/>
    <property type="match status" value="1"/>
</dbReference>
<evidence type="ECO:0000256" key="5">
    <source>
        <dbReference type="ARBA" id="ARBA00022729"/>
    </source>
</evidence>
<reference evidence="8" key="1">
    <citation type="submission" date="2025-08" db="UniProtKB">
        <authorList>
            <consortium name="Ensembl"/>
        </authorList>
    </citation>
    <scope>IDENTIFICATION</scope>
</reference>
<dbReference type="GO" id="GO:0005615">
    <property type="term" value="C:extracellular space"/>
    <property type="evidence" value="ECO:0007669"/>
    <property type="project" value="TreeGrafter"/>
</dbReference>
<evidence type="ECO:0000256" key="7">
    <source>
        <dbReference type="SAM" id="SignalP"/>
    </source>
</evidence>
<dbReference type="GO" id="GO:0051480">
    <property type="term" value="P:regulation of cytosolic calcium ion concentration"/>
    <property type="evidence" value="ECO:0007669"/>
    <property type="project" value="TreeGrafter"/>
</dbReference>
<evidence type="ECO:0000313" key="8">
    <source>
        <dbReference type="Ensembl" id="ENSPSMP00000031422.1"/>
    </source>
</evidence>
<organism evidence="8 9">
    <name type="scientific">Prolemur simus</name>
    <name type="common">Greater bamboo lemur</name>
    <name type="synonym">Hapalemur simus</name>
    <dbReference type="NCBI Taxonomy" id="1328070"/>
    <lineage>
        <taxon>Eukaryota</taxon>
        <taxon>Metazoa</taxon>
        <taxon>Chordata</taxon>
        <taxon>Craniata</taxon>
        <taxon>Vertebrata</taxon>
        <taxon>Euteleostomi</taxon>
        <taxon>Mammalia</taxon>
        <taxon>Eutheria</taxon>
        <taxon>Euarchontoglires</taxon>
        <taxon>Primates</taxon>
        <taxon>Strepsirrhini</taxon>
        <taxon>Lemuriformes</taxon>
        <taxon>Lemuridae</taxon>
        <taxon>Prolemur</taxon>
    </lineage>
</organism>
<evidence type="ECO:0000313" key="9">
    <source>
        <dbReference type="Proteomes" id="UP000694414"/>
    </source>
</evidence>
<evidence type="ECO:0000256" key="1">
    <source>
        <dbReference type="ARBA" id="ARBA00004613"/>
    </source>
</evidence>
<evidence type="ECO:0000256" key="4">
    <source>
        <dbReference type="ARBA" id="ARBA00022702"/>
    </source>
</evidence>
<dbReference type="GO" id="GO:0031716">
    <property type="term" value="F:calcitonin receptor binding"/>
    <property type="evidence" value="ECO:0007669"/>
    <property type="project" value="TreeGrafter"/>
</dbReference>
<evidence type="ECO:0000256" key="2">
    <source>
        <dbReference type="ARBA" id="ARBA00009222"/>
    </source>
</evidence>
<dbReference type="PROSITE" id="PS51257">
    <property type="entry name" value="PROKAR_LIPOPROTEIN"/>
    <property type="match status" value="1"/>
</dbReference>
<protein>
    <recommendedName>
        <fullName evidence="10">Calcitonin</fullName>
    </recommendedName>
</protein>
<comment type="similarity">
    <text evidence="2">Belongs to the calcitonin family.</text>
</comment>
<dbReference type="InterPro" id="IPR021117">
    <property type="entry name" value="Calcitonin-like"/>
</dbReference>
<evidence type="ECO:0000256" key="6">
    <source>
        <dbReference type="ARBA" id="ARBA00023157"/>
    </source>
</evidence>
<dbReference type="PANTHER" id="PTHR10505:SF16">
    <property type="entry name" value="CALCITONIN"/>
    <property type="match status" value="1"/>
</dbReference>
<dbReference type="Ensembl" id="ENSPSMT00000036267.1">
    <property type="protein sequence ID" value="ENSPSMP00000031422.1"/>
    <property type="gene ID" value="ENSPSMG00000021815.1"/>
</dbReference>
<dbReference type="GO" id="GO:0097646">
    <property type="term" value="P:calcitonin family receptor signaling pathway"/>
    <property type="evidence" value="ECO:0007669"/>
    <property type="project" value="UniProtKB-ARBA"/>
</dbReference>
<name>A0A8C9DSI9_PROSS</name>
<dbReference type="InterPro" id="IPR021116">
    <property type="entry name" value="Calcitonin/adrenomedullin"/>
</dbReference>
<dbReference type="GO" id="GO:0007189">
    <property type="term" value="P:adenylate cyclase-activating G protein-coupled receptor signaling pathway"/>
    <property type="evidence" value="ECO:0007669"/>
    <property type="project" value="TreeGrafter"/>
</dbReference>
<evidence type="ECO:0008006" key="10">
    <source>
        <dbReference type="Google" id="ProtNLM"/>
    </source>
</evidence>
<keyword evidence="9" id="KW-1185">Reference proteome</keyword>
<accession>A0A8C9DSI9</accession>
<proteinExistence type="inferred from homology"/>
<keyword evidence="3" id="KW-0964">Secreted</keyword>
<dbReference type="GeneTree" id="ENSGT00940000162876"/>
<comment type="subcellular location">
    <subcellularLocation>
        <location evidence="1">Secreted</location>
    </subcellularLocation>
</comment>
<dbReference type="GO" id="GO:0005179">
    <property type="term" value="F:hormone activity"/>
    <property type="evidence" value="ECO:0007669"/>
    <property type="project" value="UniProtKB-KW"/>
</dbReference>
<evidence type="ECO:0000256" key="3">
    <source>
        <dbReference type="ARBA" id="ARBA00022525"/>
    </source>
</evidence>
<dbReference type="Proteomes" id="UP000694414">
    <property type="component" value="Unplaced"/>
</dbReference>
<keyword evidence="5 7" id="KW-0732">Signal</keyword>
<reference evidence="8" key="2">
    <citation type="submission" date="2025-09" db="UniProtKB">
        <authorList>
            <consortium name="Ensembl"/>
        </authorList>
    </citation>
    <scope>IDENTIFICATION</scope>
</reference>
<keyword evidence="4" id="KW-0372">Hormone</keyword>
<dbReference type="AlphaFoldDB" id="A0A8C9DSI9"/>
<keyword evidence="6" id="KW-1015">Disulfide bond</keyword>
<feature type="signal peptide" evidence="7">
    <location>
        <begin position="1"/>
        <end position="21"/>
    </location>
</feature>